<dbReference type="PIRSF" id="PIRSF006816">
    <property type="entry name" value="Cyc3_hyd_g"/>
    <property type="match status" value="1"/>
</dbReference>
<dbReference type="EMBL" id="LAZR01009561">
    <property type="protein sequence ID" value="KKM71878.1"/>
    <property type="molecule type" value="Genomic_DNA"/>
</dbReference>
<dbReference type="SUPFAM" id="SSF63380">
    <property type="entry name" value="Riboflavin synthase domain-like"/>
    <property type="match status" value="1"/>
</dbReference>
<dbReference type="Pfam" id="PF10418">
    <property type="entry name" value="DHODB_Fe-S_bind"/>
    <property type="match status" value="1"/>
</dbReference>
<dbReference type="PANTHER" id="PTHR43513">
    <property type="entry name" value="DIHYDROOROTATE DEHYDROGENASE B (NAD(+)), ELECTRON TRANSFER SUBUNIT"/>
    <property type="match status" value="1"/>
</dbReference>
<dbReference type="InterPro" id="IPR017938">
    <property type="entry name" value="Riboflavin_synthase-like_b-brl"/>
</dbReference>
<dbReference type="GO" id="GO:0050660">
    <property type="term" value="F:flavin adenine dinucleotide binding"/>
    <property type="evidence" value="ECO:0007669"/>
    <property type="project" value="InterPro"/>
</dbReference>
<dbReference type="GO" id="GO:0006221">
    <property type="term" value="P:pyrimidine nucleotide biosynthetic process"/>
    <property type="evidence" value="ECO:0007669"/>
    <property type="project" value="InterPro"/>
</dbReference>
<dbReference type="InterPro" id="IPR001433">
    <property type="entry name" value="OxRdtase_FAD/NAD-bd"/>
</dbReference>
<dbReference type="PROSITE" id="PS51384">
    <property type="entry name" value="FAD_FR"/>
    <property type="match status" value="1"/>
</dbReference>
<protein>
    <recommendedName>
        <fullName evidence="1">FAD-binding FR-type domain-containing protein</fullName>
    </recommendedName>
</protein>
<accession>A0A0F9JQE4</accession>
<dbReference type="InterPro" id="IPR017927">
    <property type="entry name" value="FAD-bd_FR_type"/>
</dbReference>
<dbReference type="Gene3D" id="2.40.30.10">
    <property type="entry name" value="Translation factors"/>
    <property type="match status" value="1"/>
</dbReference>
<dbReference type="GO" id="GO:0051537">
    <property type="term" value="F:2 iron, 2 sulfur cluster binding"/>
    <property type="evidence" value="ECO:0007669"/>
    <property type="project" value="InterPro"/>
</dbReference>
<organism evidence="2">
    <name type="scientific">marine sediment metagenome</name>
    <dbReference type="NCBI Taxonomy" id="412755"/>
    <lineage>
        <taxon>unclassified sequences</taxon>
        <taxon>metagenomes</taxon>
        <taxon>ecological metagenomes</taxon>
    </lineage>
</organism>
<gene>
    <name evidence="2" type="ORF">LCGC14_1426160</name>
</gene>
<dbReference type="Gene3D" id="3.40.50.80">
    <property type="entry name" value="Nucleotide-binding domain of ferredoxin-NADP reductase (FNR) module"/>
    <property type="match status" value="1"/>
</dbReference>
<dbReference type="Pfam" id="PF00175">
    <property type="entry name" value="NAD_binding_1"/>
    <property type="match status" value="1"/>
</dbReference>
<dbReference type="PANTHER" id="PTHR43513:SF1">
    <property type="entry name" value="ANAEROBIC SULFITE REDUCTASE SUBUNIT B"/>
    <property type="match status" value="1"/>
</dbReference>
<dbReference type="InterPro" id="IPR050353">
    <property type="entry name" value="PyrK_electron_transfer"/>
</dbReference>
<dbReference type="GO" id="GO:0016491">
    <property type="term" value="F:oxidoreductase activity"/>
    <property type="evidence" value="ECO:0007669"/>
    <property type="project" value="InterPro"/>
</dbReference>
<dbReference type="PRINTS" id="PR00406">
    <property type="entry name" value="CYTB5RDTASE"/>
</dbReference>
<evidence type="ECO:0000313" key="2">
    <source>
        <dbReference type="EMBL" id="KKM71878.1"/>
    </source>
</evidence>
<dbReference type="CDD" id="cd06221">
    <property type="entry name" value="sulfite_reductase_like"/>
    <property type="match status" value="1"/>
</dbReference>
<dbReference type="InterPro" id="IPR019480">
    <property type="entry name" value="Dihydroorotate_DH_Fe-S-bd"/>
</dbReference>
<evidence type="ECO:0000259" key="1">
    <source>
        <dbReference type="PROSITE" id="PS51384"/>
    </source>
</evidence>
<dbReference type="InterPro" id="IPR001709">
    <property type="entry name" value="Flavoprot_Pyr_Nucl_cyt_Rdtase"/>
</dbReference>
<sequence length="274" mass="30634">MDHNTYIPKLAKIIEIKEEVGGARPIKTFRTQFLSTNNFSFHSGQCAMLSVFGKGESIISISSSPLLKDYLQFSILKMGRVTSSLHEMQVGDIIGIRGPYGNSFPVEDWKGKNIIFIGGGIGLAPIWSVLNTALSIKKDYGDLMLIYGARTSKDLVFQEELEELRKRMPVHLSIDVEEPDWKEFVGFVPQNVTDKKPSPKNAIAITCGPPIMIKFVIKALEGLGFKDEQIYTTVENKMKCGIGKCGRCNIGVHYVCKDGPVYSWAEFKKLPQEY</sequence>
<name>A0A0F9JQE4_9ZZZZ</name>
<comment type="caution">
    <text evidence="2">The sequence shown here is derived from an EMBL/GenBank/DDBJ whole genome shotgun (WGS) entry which is preliminary data.</text>
</comment>
<proteinExistence type="predicted"/>
<feature type="domain" description="FAD-binding FR-type" evidence="1">
    <location>
        <begin position="6"/>
        <end position="106"/>
    </location>
</feature>
<dbReference type="SUPFAM" id="SSF52343">
    <property type="entry name" value="Ferredoxin reductase-like, C-terminal NADP-linked domain"/>
    <property type="match status" value="1"/>
</dbReference>
<dbReference type="InterPro" id="IPR012165">
    <property type="entry name" value="Cyt_c3_hydrogenase_gsu"/>
</dbReference>
<dbReference type="PRINTS" id="PR00371">
    <property type="entry name" value="FPNCR"/>
</dbReference>
<reference evidence="2" key="1">
    <citation type="journal article" date="2015" name="Nature">
        <title>Complex archaea that bridge the gap between prokaryotes and eukaryotes.</title>
        <authorList>
            <person name="Spang A."/>
            <person name="Saw J.H."/>
            <person name="Jorgensen S.L."/>
            <person name="Zaremba-Niedzwiedzka K."/>
            <person name="Martijn J."/>
            <person name="Lind A.E."/>
            <person name="van Eijk R."/>
            <person name="Schleper C."/>
            <person name="Guy L."/>
            <person name="Ettema T.J."/>
        </authorList>
    </citation>
    <scope>NUCLEOTIDE SEQUENCE</scope>
</reference>
<dbReference type="InterPro" id="IPR039261">
    <property type="entry name" value="FNR_nucleotide-bd"/>
</dbReference>
<dbReference type="AlphaFoldDB" id="A0A0F9JQE4"/>